<dbReference type="EMBL" id="JAGFBS010000001">
    <property type="protein sequence ID" value="KAG6381496.1"/>
    <property type="molecule type" value="Genomic_DNA"/>
</dbReference>
<dbReference type="GO" id="GO:0005739">
    <property type="term" value="C:mitochondrion"/>
    <property type="evidence" value="ECO:0007669"/>
    <property type="project" value="TreeGrafter"/>
</dbReference>
<dbReference type="Proteomes" id="UP000683000">
    <property type="component" value="Unassembled WGS sequence"/>
</dbReference>
<dbReference type="SUPFAM" id="SSF51735">
    <property type="entry name" value="NAD(P)-binding Rossmann-fold domains"/>
    <property type="match status" value="1"/>
</dbReference>
<keyword evidence="7" id="KW-1185">Reference proteome</keyword>
<dbReference type="Pfam" id="PF08546">
    <property type="entry name" value="ApbA_C"/>
    <property type="match status" value="1"/>
</dbReference>
<accession>A0A8I3ADJ1</accession>
<dbReference type="InterPro" id="IPR050838">
    <property type="entry name" value="Ketopantoate_reductase"/>
</dbReference>
<comment type="caution">
    <text evidence="6">The sequence shown here is derived from an EMBL/GenBank/DDBJ whole genome shotgun (WGS) entry which is preliminary data.</text>
</comment>
<dbReference type="Pfam" id="PF02558">
    <property type="entry name" value="ApbA"/>
    <property type="match status" value="1"/>
</dbReference>
<dbReference type="PANTHER" id="PTHR43765">
    <property type="entry name" value="2-DEHYDROPANTOATE 2-REDUCTASE-RELATED"/>
    <property type="match status" value="1"/>
</dbReference>
<gene>
    <name evidence="6" type="ORF">JVT61DRAFT_78</name>
</gene>
<comment type="similarity">
    <text evidence="1">Belongs to the ketopantoate reductase family.</text>
</comment>
<feature type="domain" description="Ketopantoate reductase N-terminal" evidence="4">
    <location>
        <begin position="143"/>
        <end position="247"/>
    </location>
</feature>
<dbReference type="Gene3D" id="1.10.1040.10">
    <property type="entry name" value="N-(1-d-carboxylethyl)-l-norvaline Dehydrogenase, domain 2"/>
    <property type="match status" value="1"/>
</dbReference>
<keyword evidence="2" id="KW-0521">NADP</keyword>
<dbReference type="InterPro" id="IPR013332">
    <property type="entry name" value="KPR_N"/>
</dbReference>
<name>A0A8I3ADJ1_9AGAM</name>
<dbReference type="PANTHER" id="PTHR43765:SF2">
    <property type="entry name" value="2-DEHYDROPANTOATE 2-REDUCTASE"/>
    <property type="match status" value="1"/>
</dbReference>
<evidence type="ECO:0000313" key="6">
    <source>
        <dbReference type="EMBL" id="KAG6381496.1"/>
    </source>
</evidence>
<reference evidence="6" key="1">
    <citation type="submission" date="2021-03" db="EMBL/GenBank/DDBJ databases">
        <title>Evolutionary innovations through gain and loss of genes in the ectomycorrhizal Boletales.</title>
        <authorList>
            <person name="Wu G."/>
            <person name="Miyauchi S."/>
            <person name="Morin E."/>
            <person name="Yang Z.-L."/>
            <person name="Xu J."/>
            <person name="Martin F.M."/>
        </authorList>
    </citation>
    <scope>NUCLEOTIDE SEQUENCE</scope>
    <source>
        <strain evidence="6">BR01</strain>
    </source>
</reference>
<dbReference type="InterPro" id="IPR013328">
    <property type="entry name" value="6PGD_dom2"/>
</dbReference>
<dbReference type="InterPro" id="IPR013752">
    <property type="entry name" value="KPA_reductase"/>
</dbReference>
<evidence type="ECO:0000313" key="7">
    <source>
        <dbReference type="Proteomes" id="UP000683000"/>
    </source>
</evidence>
<proteinExistence type="inferred from homology"/>
<evidence type="ECO:0000259" key="5">
    <source>
        <dbReference type="Pfam" id="PF08546"/>
    </source>
</evidence>
<evidence type="ECO:0000256" key="2">
    <source>
        <dbReference type="ARBA" id="ARBA00022857"/>
    </source>
</evidence>
<evidence type="ECO:0000256" key="1">
    <source>
        <dbReference type="ARBA" id="ARBA00007870"/>
    </source>
</evidence>
<keyword evidence="3" id="KW-0560">Oxidoreductase</keyword>
<feature type="domain" description="Ketopantoate reductase C-terminal" evidence="5">
    <location>
        <begin position="312"/>
        <end position="430"/>
    </location>
</feature>
<dbReference type="InterPro" id="IPR008927">
    <property type="entry name" value="6-PGluconate_DH-like_C_sf"/>
</dbReference>
<sequence length="432" mass="47385">MLLELRGLALDDTTRLFFDLVAVGPIVEKTVTSLDRIVGELSQTKFTYPSSYRLREIAALRRLSPSTHRLPPCPSSPGSTPKHTFRTLIHKSVSQARTAASLGSAISVENQGIVETRDGFDMEVFEQGDCSGAGIPFDSTLSRDEVKRHSPPPENLRTDLIEALFVTTKAQNTTGAISRMLPRLTPRSTIVLLQNGMGIYEDLVEKLFRNPESRPHFIIASNTHGAWLKSPLHVVHAGVGDIEFGIIPDSRGRDFEASLSDESKPLHERELSLDDIARQGEPYHAEYSSLRDTAAILSSLDGLSCKWSRMSDVQLAMRKKLVVNSVVNPLTAILGCRNGALFKDGASKRMLHDICTEASAAFQAQLEADTHAVLGSLAPDAERSQAPLGRMPHELQADMLEQEVTRVAQLTRGNISSMLSDIRKGRPTEISS</sequence>
<organism evidence="6 7">
    <name type="scientific">Boletus reticuloceps</name>
    <dbReference type="NCBI Taxonomy" id="495285"/>
    <lineage>
        <taxon>Eukaryota</taxon>
        <taxon>Fungi</taxon>
        <taxon>Dikarya</taxon>
        <taxon>Basidiomycota</taxon>
        <taxon>Agaricomycotina</taxon>
        <taxon>Agaricomycetes</taxon>
        <taxon>Agaricomycetidae</taxon>
        <taxon>Boletales</taxon>
        <taxon>Boletineae</taxon>
        <taxon>Boletaceae</taxon>
        <taxon>Boletoideae</taxon>
        <taxon>Boletus</taxon>
    </lineage>
</organism>
<dbReference type="GO" id="GO:0050661">
    <property type="term" value="F:NADP binding"/>
    <property type="evidence" value="ECO:0007669"/>
    <property type="project" value="TreeGrafter"/>
</dbReference>
<dbReference type="AlphaFoldDB" id="A0A8I3ADJ1"/>
<dbReference type="SUPFAM" id="SSF48179">
    <property type="entry name" value="6-phosphogluconate dehydrogenase C-terminal domain-like"/>
    <property type="match status" value="1"/>
</dbReference>
<evidence type="ECO:0000259" key="4">
    <source>
        <dbReference type="Pfam" id="PF02558"/>
    </source>
</evidence>
<dbReference type="Gene3D" id="3.40.50.720">
    <property type="entry name" value="NAD(P)-binding Rossmann-like Domain"/>
    <property type="match status" value="1"/>
</dbReference>
<dbReference type="GO" id="GO:0008677">
    <property type="term" value="F:2-dehydropantoate 2-reductase activity"/>
    <property type="evidence" value="ECO:0007669"/>
    <property type="project" value="TreeGrafter"/>
</dbReference>
<protein>
    <submittedName>
        <fullName evidence="6">Ketopantoate reductase PanE/ApbA C terminal-domain-containing protein</fullName>
    </submittedName>
</protein>
<dbReference type="InterPro" id="IPR036291">
    <property type="entry name" value="NAD(P)-bd_dom_sf"/>
</dbReference>
<evidence type="ECO:0000256" key="3">
    <source>
        <dbReference type="ARBA" id="ARBA00023002"/>
    </source>
</evidence>
<dbReference type="OrthoDB" id="73846at2759"/>